<dbReference type="EMBL" id="CAJNOJ010000009">
    <property type="protein sequence ID" value="CAF0774685.1"/>
    <property type="molecule type" value="Genomic_DNA"/>
</dbReference>
<protein>
    <submittedName>
        <fullName evidence="2">Uncharacterized protein</fullName>
    </submittedName>
</protein>
<evidence type="ECO:0000313" key="4">
    <source>
        <dbReference type="Proteomes" id="UP000663828"/>
    </source>
</evidence>
<evidence type="ECO:0000256" key="1">
    <source>
        <dbReference type="SAM" id="Coils"/>
    </source>
</evidence>
<keyword evidence="4" id="KW-1185">Reference proteome</keyword>
<sequence>MSQPCAIHACDRTACALCHCCQQNICVVHLNEHNNYLNSRLHPFVDTIQSLDAHLKSIDIATVADAYRQQLEHWRADSHQKIDHYVEQKYREVERLLKDKVNEERDEINQVHNKVNKLIHDQQMNRTDFHELSTMVDYLERQVNNLHENFIDIQIRPLVVDANSIYIRGINEEVYNLSILSPTYRTIHQPEGSYRILSSNDRILLMHQTPNLCLVNEDLLIFKQVPWRNGKVFDVCWSTTLKCFVLTTAKSVFLLSENDMSIEKIKALEKRKWLSCTCSEKCLFLSTNESHSSIMKVTLASTKKFDHQWQSNICKSEEIIDTLRYDKENLAVIIKNHSENTTRMDLRSAETLRPIWSFILDVTWCPTKPLHCCPFIAEDWLISDFESGRLLHITKTGNVNSIISYNTIPYRSTLFGTHVLAISTEDGVNFHKLNYKKTYTIFVL</sequence>
<keyword evidence="1" id="KW-0175">Coiled coil</keyword>
<name>A0A813R1V4_ADIRI</name>
<dbReference type="Proteomes" id="UP000663852">
    <property type="component" value="Unassembled WGS sequence"/>
</dbReference>
<reference evidence="2" key="1">
    <citation type="submission" date="2021-02" db="EMBL/GenBank/DDBJ databases">
        <authorList>
            <person name="Nowell W R."/>
        </authorList>
    </citation>
    <scope>NUCLEOTIDE SEQUENCE</scope>
</reference>
<dbReference type="OrthoDB" id="9988687at2759"/>
<dbReference type="AlphaFoldDB" id="A0A813R1V4"/>
<dbReference type="EMBL" id="CAJNOR010000770">
    <property type="protein sequence ID" value="CAF1003197.1"/>
    <property type="molecule type" value="Genomic_DNA"/>
</dbReference>
<gene>
    <name evidence="2" type="ORF">EDS130_LOCUS3506</name>
    <name evidence="3" type="ORF">XAT740_LOCUS13317</name>
</gene>
<proteinExistence type="predicted"/>
<feature type="coiled-coil region" evidence="1">
    <location>
        <begin position="86"/>
        <end position="121"/>
    </location>
</feature>
<dbReference type="Proteomes" id="UP000663828">
    <property type="component" value="Unassembled WGS sequence"/>
</dbReference>
<evidence type="ECO:0000313" key="3">
    <source>
        <dbReference type="EMBL" id="CAF1003197.1"/>
    </source>
</evidence>
<accession>A0A813R1V4</accession>
<organism evidence="2 5">
    <name type="scientific">Adineta ricciae</name>
    <name type="common">Rotifer</name>
    <dbReference type="NCBI Taxonomy" id="249248"/>
    <lineage>
        <taxon>Eukaryota</taxon>
        <taxon>Metazoa</taxon>
        <taxon>Spiralia</taxon>
        <taxon>Gnathifera</taxon>
        <taxon>Rotifera</taxon>
        <taxon>Eurotatoria</taxon>
        <taxon>Bdelloidea</taxon>
        <taxon>Adinetida</taxon>
        <taxon>Adinetidae</taxon>
        <taxon>Adineta</taxon>
    </lineage>
</organism>
<evidence type="ECO:0000313" key="2">
    <source>
        <dbReference type="EMBL" id="CAF0774685.1"/>
    </source>
</evidence>
<comment type="caution">
    <text evidence="2">The sequence shown here is derived from an EMBL/GenBank/DDBJ whole genome shotgun (WGS) entry which is preliminary data.</text>
</comment>
<evidence type="ECO:0000313" key="5">
    <source>
        <dbReference type="Proteomes" id="UP000663852"/>
    </source>
</evidence>